<feature type="compositionally biased region" description="Basic and acidic residues" evidence="4">
    <location>
        <begin position="343"/>
        <end position="352"/>
    </location>
</feature>
<feature type="repeat" description="ANK" evidence="3">
    <location>
        <begin position="1616"/>
        <end position="1648"/>
    </location>
</feature>
<feature type="repeat" description="ANK" evidence="3">
    <location>
        <begin position="1222"/>
        <end position="1254"/>
    </location>
</feature>
<sequence>MKEELVRRDETFSALVESDPAIKMLEVAAWRELLLRQRMNEAVKSNLLKFARGEDLDNLAELDGVEREKEEEDERVRKRVKAKIAGKVKESVEEILKKVSKIHSEYKDSLVYADQAREAAHHGFIAGALVNFRYRHNLRVYLEQFAGRGYADIVLVPRGRDRSLNSIPIVIELKAATKEELEQLRKGSGIKANSKTTPAAALKQAEDYTKGFQPNVMRILTTANDMLCVGVNFDHPSPVSNIATKSRDQEITPLFNDIMESIDGRNNGRINEEGLKEKVQNNIERIYHTFPGTGEKGDNHYFSRFLLGQSLLLNEVQVLESSFKKHVFIYGENIPTEAQPEPKSQRLKDQKSKGQGAGQPSNLDQSHGVVTMVFIPINVQKSVCVMNIVETDGRDNAMNKGIPLDQLQQEIGNRKIVELNLSFNIKKKSKFEEYFSVEVGESVSLEQYNRRETNKFEGNFKDIPYPTEFKETFDKVLESQLASSQDRSQSIGKYKESFEKLGEAMLPFKDLIEKEAHTQAVFHGVFSHYSDIKLGELQENRALVLTEFQTGRGKRIDMLVHGIKFADQASSAKEYDPVGLELKGPREGKDVYPLHLAAQEGKLNIAKFLVDKGADIGAKGNDGRTPLHIAACSGDLDMVKFFLDKNASIEAKSNDPYKMMGIVKNAKKEIINQADTSSNVRRWAEFFAEKLRHSIKSVAQEKLKDGASVDTEDKDGNTPLRNAALKGYLTIAQYLVEKGVDVNAADKDGWTPIHGAALKGYLIERGVDIDAKSKDGSTSLHYVTRSGNLDAVRYLISEGANIDVRDKDGLTPLDICCNSDTIKILRQAYLDKELLTTVLNKDLEKIKGLLAQDVREEDRHGAYYYAWKGNLGTVKLIVEREGGINTTDKYGCTLLHWAARGGYLEVVRKGANINDTDEDSWTPLHWVASRGSLEVAEFLIEEGANINAEDIHGRKPIHHAAGNNHTNIIGFLLDKGISIDDVEKDGHTPLHWACYSGHLDVVKYLIGKGANINAKCKADGTPLSIARYRRHTDIVAYLQQAQLDLNKQLLTVVRSGDLNTVKDLVSRGVSLDTKDSDGWTLLDIARDSNIVAYLQQTQLDLDKRLFTAVQGSNLSEVKDLVSRGVSLDTKDSDGWTLLDIARDSNIVAYLQQTQLDLDKRLFTAVQGSNLSEVKDLVSRGADVNTKNGDGHTSLHLAVLKNFLPGVEYLIEKGANIDAKDNIGRTPLHYAAMNGYLNIVQQITGKGADLDVKDKDNKTPLDLASWKKNDSIVQYLQQMQLLSKQLLDAVLGSNLNKAKDLIGKGASLDTKDSDGWTLLDIARDSNIVAYLQQTQLDLDKRLFTAVQGSNLSEVKDLVSRGADVNTKNGDGHTSLHLAVLKNFLPGVEYLIEKGANIDAKDNIGRTPLHYAAMNGYLNIVQQITGKGADLDVKDKDNKTPLDLASWKKNDSIVQYLQQMQLLSKQLLDAVLGSNLNKAKDLIGKGASLDTKDSDGWTLLHWAARKGQLEFAKFLVDKGANISAEDEYGKKPIHRAAMAGHRNIMEFLLSKGISVNEVDNDRVRTPLHWASNGGYLDMVKYLMNKGANINAKDKDDKTPLDIARDSDIIAYLEQAQLDLNEQLLTAVQGGDLNEVRSLIAQGANIDTNDKNGNTPLYSAAEIGDLNLVKLLLDNGANIEAKNGEYQATPLHGAVENYRIDVVKLLLNRGTNVNAEDKGNWTPLHYAADNDNLNIVKLLVDAGANLSAKSDHGITPLDIAKDKGHNNIVEYLEKKLREERGKPLQRKRRHHHGDHNHHRSHLSYNLLTIDSSGQPEIAASSGARTSSWINDFVGWVKNSIGISRTGKKNQQPIFVDETDNKPKIFGDKSRFEKPEGVPSPSDVSDKSINLGEGREVHNTKSSNRQNPFIPTLSKIELSASENAELRWFKSRVVKVKSVDELNKVIDQALSAGIRINAYSEGQKSFANGVISKMASIKCKENEKEDIICELMLNGAIFSYDLLQDKGIIEMHNKLYQEIRPQIDEWLKELREIGESAIENEGIIENVEIDNQTFFMKFSENSKVDVARVLEGTKHLGLTIGEVKLGGDVIEIGNSKVEVRSGKEGERNYVDVSDNSAFEITFPTSIGSLKIVVYHNAENDSQVEVRVADKEMWSELQKRRENIGKECFFGGMTVTEAVEKGSFPRSGKWSKEKVKEEIKAISNNEALSWVDRVCGGSKETSRKL</sequence>
<comment type="caution">
    <text evidence="5">The sequence shown here is derived from an EMBL/GenBank/DDBJ whole genome shotgun (WGS) entry which is preliminary data.</text>
</comment>
<gene>
    <name evidence="5" type="ORF">LSTR_LSTR015257</name>
</gene>
<dbReference type="Gene3D" id="1.25.40.20">
    <property type="entry name" value="Ankyrin repeat-containing domain"/>
    <property type="match status" value="12"/>
</dbReference>
<dbReference type="STRING" id="195883.A0A482XJD5"/>
<dbReference type="SUPFAM" id="SSF48403">
    <property type="entry name" value="Ankyrin repeat"/>
    <property type="match status" value="4"/>
</dbReference>
<dbReference type="InterPro" id="IPR002110">
    <property type="entry name" value="Ankyrin_rpt"/>
</dbReference>
<dbReference type="PROSITE" id="PS50088">
    <property type="entry name" value="ANK_REPEAT"/>
    <property type="match status" value="18"/>
</dbReference>
<feature type="repeat" description="ANK" evidence="3">
    <location>
        <begin position="622"/>
        <end position="654"/>
    </location>
</feature>
<organism evidence="5 6">
    <name type="scientific">Laodelphax striatellus</name>
    <name type="common">Small brown planthopper</name>
    <name type="synonym">Delphax striatella</name>
    <dbReference type="NCBI Taxonomy" id="195883"/>
    <lineage>
        <taxon>Eukaryota</taxon>
        <taxon>Metazoa</taxon>
        <taxon>Ecdysozoa</taxon>
        <taxon>Arthropoda</taxon>
        <taxon>Hexapoda</taxon>
        <taxon>Insecta</taxon>
        <taxon>Pterygota</taxon>
        <taxon>Neoptera</taxon>
        <taxon>Paraneoptera</taxon>
        <taxon>Hemiptera</taxon>
        <taxon>Auchenorrhyncha</taxon>
        <taxon>Fulgoroidea</taxon>
        <taxon>Delphacidae</taxon>
        <taxon>Criomorphinae</taxon>
        <taxon>Laodelphax</taxon>
    </lineage>
</organism>
<feature type="repeat" description="ANK" evidence="3">
    <location>
        <begin position="775"/>
        <end position="807"/>
    </location>
</feature>
<accession>A0A482XJD5</accession>
<dbReference type="PANTHER" id="PTHR24123:SF141">
    <property type="entry name" value="ANKYRIN 2, ISOFORM U"/>
    <property type="match status" value="1"/>
</dbReference>
<evidence type="ECO:0000256" key="4">
    <source>
        <dbReference type="SAM" id="MobiDB-lite"/>
    </source>
</evidence>
<dbReference type="Proteomes" id="UP000291343">
    <property type="component" value="Unassembled WGS sequence"/>
</dbReference>
<keyword evidence="6" id="KW-1185">Reference proteome</keyword>
<evidence type="ECO:0000256" key="1">
    <source>
        <dbReference type="ARBA" id="ARBA00022737"/>
    </source>
</evidence>
<dbReference type="InParanoid" id="A0A482XJD5"/>
<feature type="repeat" description="ANK" evidence="3">
    <location>
        <begin position="952"/>
        <end position="984"/>
    </location>
</feature>
<name>A0A482XJD5_LAOST</name>
<dbReference type="PRINTS" id="PR01415">
    <property type="entry name" value="ANKYRIN"/>
</dbReference>
<protein>
    <submittedName>
        <fullName evidence="5">Uncharacterized protein</fullName>
    </submittedName>
</protein>
<feature type="repeat" description="ANK" evidence="3">
    <location>
        <begin position="919"/>
        <end position="951"/>
    </location>
</feature>
<dbReference type="SMR" id="A0A482XJD5"/>
<feature type="region of interest" description="Disordered" evidence="4">
    <location>
        <begin position="336"/>
        <end position="364"/>
    </location>
</feature>
<feature type="repeat" description="ANK" evidence="3">
    <location>
        <begin position="589"/>
        <end position="621"/>
    </location>
</feature>
<feature type="region of interest" description="Disordered" evidence="4">
    <location>
        <begin position="1843"/>
        <end position="1886"/>
    </location>
</feature>
<feature type="repeat" description="ANK" evidence="3">
    <location>
        <begin position="985"/>
        <end position="1017"/>
    </location>
</feature>
<keyword evidence="1" id="KW-0677">Repeat</keyword>
<feature type="compositionally biased region" description="Basic and acidic residues" evidence="4">
    <location>
        <begin position="1855"/>
        <end position="1872"/>
    </location>
</feature>
<feature type="repeat" description="ANK" evidence="3">
    <location>
        <begin position="1189"/>
        <end position="1221"/>
    </location>
</feature>
<feature type="repeat" description="ANK" evidence="3">
    <location>
        <begin position="1649"/>
        <end position="1681"/>
    </location>
</feature>
<feature type="repeat" description="ANK" evidence="3">
    <location>
        <begin position="715"/>
        <end position="747"/>
    </location>
</feature>
<keyword evidence="2 3" id="KW-0040">ANK repeat</keyword>
<proteinExistence type="predicted"/>
<feature type="region of interest" description="Disordered" evidence="4">
    <location>
        <begin position="1775"/>
        <end position="1798"/>
    </location>
</feature>
<dbReference type="InterPro" id="IPR051165">
    <property type="entry name" value="Multifunctional_ANK_Repeat"/>
</dbReference>
<feature type="repeat" description="ANK" evidence="3">
    <location>
        <begin position="1402"/>
        <end position="1434"/>
    </location>
</feature>
<dbReference type="EMBL" id="QKKF02008104">
    <property type="protein sequence ID" value="RZF45784.1"/>
    <property type="molecule type" value="Genomic_DNA"/>
</dbReference>
<evidence type="ECO:0000256" key="2">
    <source>
        <dbReference type="ARBA" id="ARBA00023043"/>
    </source>
</evidence>
<reference evidence="5 6" key="1">
    <citation type="journal article" date="2017" name="Gigascience">
        <title>Genome sequence of the small brown planthopper, Laodelphax striatellus.</title>
        <authorList>
            <person name="Zhu J."/>
            <person name="Jiang F."/>
            <person name="Wang X."/>
            <person name="Yang P."/>
            <person name="Bao Y."/>
            <person name="Zhao W."/>
            <person name="Wang W."/>
            <person name="Lu H."/>
            <person name="Wang Q."/>
            <person name="Cui N."/>
            <person name="Li J."/>
            <person name="Chen X."/>
            <person name="Luo L."/>
            <person name="Yu J."/>
            <person name="Kang L."/>
            <person name="Cui F."/>
        </authorList>
    </citation>
    <scope>NUCLEOTIDE SEQUENCE [LARGE SCALE GENOMIC DNA]</scope>
    <source>
        <strain evidence="5">Lst14</strain>
    </source>
</reference>
<feature type="compositionally biased region" description="Basic residues" evidence="4">
    <location>
        <begin position="1780"/>
        <end position="1798"/>
    </location>
</feature>
<feature type="repeat" description="ANK" evidence="3">
    <location>
        <begin position="1560"/>
        <end position="1592"/>
    </location>
</feature>
<dbReference type="Pfam" id="PF13857">
    <property type="entry name" value="Ank_5"/>
    <property type="match status" value="1"/>
</dbReference>
<dbReference type="PANTHER" id="PTHR24123">
    <property type="entry name" value="ANKYRIN REPEAT-CONTAINING"/>
    <property type="match status" value="1"/>
</dbReference>
<feature type="repeat" description="ANK" evidence="3">
    <location>
        <begin position="1716"/>
        <end position="1748"/>
    </location>
</feature>
<dbReference type="SMART" id="SM00248">
    <property type="entry name" value="ANK"/>
    <property type="match status" value="29"/>
</dbReference>
<evidence type="ECO:0000313" key="6">
    <source>
        <dbReference type="Proteomes" id="UP000291343"/>
    </source>
</evidence>
<dbReference type="OrthoDB" id="7696926at2759"/>
<dbReference type="PROSITE" id="PS50297">
    <property type="entry name" value="ANK_REP_REGION"/>
    <property type="match status" value="17"/>
</dbReference>
<evidence type="ECO:0000256" key="3">
    <source>
        <dbReference type="PROSITE-ProRule" id="PRU00023"/>
    </source>
</evidence>
<feature type="repeat" description="ANK" evidence="3">
    <location>
        <begin position="1493"/>
        <end position="1525"/>
    </location>
</feature>
<dbReference type="InterPro" id="IPR036770">
    <property type="entry name" value="Ankyrin_rpt-contain_sf"/>
</dbReference>
<dbReference type="Pfam" id="PF12796">
    <property type="entry name" value="Ank_2"/>
    <property type="match status" value="8"/>
</dbReference>
<evidence type="ECO:0000313" key="5">
    <source>
        <dbReference type="EMBL" id="RZF45784.1"/>
    </source>
</evidence>
<feature type="repeat" description="ANK" evidence="3">
    <location>
        <begin position="1369"/>
        <end position="1401"/>
    </location>
</feature>
<feature type="repeat" description="ANK" evidence="3">
    <location>
        <begin position="1526"/>
        <end position="1558"/>
    </location>
</feature>
<feature type="repeat" description="ANK" evidence="3">
    <location>
        <begin position="1683"/>
        <end position="1715"/>
    </location>
</feature>
<dbReference type="Pfam" id="PF00023">
    <property type="entry name" value="Ank"/>
    <property type="match status" value="2"/>
</dbReference>